<keyword evidence="2" id="KW-1185">Reference proteome</keyword>
<sequence length="318" mass="36131">MMKIDVDGNLRVYSLVEKEWVVQWQAVSHSCRIHGICGQNSVCTYSQDSGRTCTCLHGYKMVNPKDWSNGCEPDFKICRPEDEDFVKLQYVEFFSYDIRYHEGYSLDACKNDCLHDCACKGFQFGYDHETRESSVTIDQIYSPAATPFRKFTYRELKKASCNFRDEIGRGGAGVVYKGRGDIKKSRFSTIRGTRGYMAPEWVFKLRITSKVDVFSYGVVVLEMITGQGPGGKKQRTDENGEAEPGVVEWVRGRARRVNGSGSESWVEDIVNGSVGGEFDLRVKENLVRIALKCAEDDMENRPTMSKVVHMLLHPENDK</sequence>
<protein>
    <submittedName>
        <fullName evidence="1">Uncharacterized protein</fullName>
    </submittedName>
</protein>
<reference evidence="1 2" key="2">
    <citation type="journal article" date="2022" name="Mol. Ecol. Resour.">
        <title>The genomes of chicory, endive, great burdock and yacon provide insights into Asteraceae paleo-polyploidization history and plant inulin production.</title>
        <authorList>
            <person name="Fan W."/>
            <person name="Wang S."/>
            <person name="Wang H."/>
            <person name="Wang A."/>
            <person name="Jiang F."/>
            <person name="Liu H."/>
            <person name="Zhao H."/>
            <person name="Xu D."/>
            <person name="Zhang Y."/>
        </authorList>
    </citation>
    <scope>NUCLEOTIDE SEQUENCE [LARGE SCALE GENOMIC DNA]</scope>
    <source>
        <strain evidence="2">cv. Yunnan</strain>
        <tissue evidence="1">Leaves</tissue>
    </source>
</reference>
<dbReference type="EMBL" id="CM042044">
    <property type="protein sequence ID" value="KAI3686856.1"/>
    <property type="molecule type" value="Genomic_DNA"/>
</dbReference>
<gene>
    <name evidence="1" type="ORF">L1987_80545</name>
</gene>
<proteinExistence type="predicted"/>
<reference evidence="2" key="1">
    <citation type="journal article" date="2022" name="Mol. Ecol. Resour.">
        <title>The genomes of chicory, endive, great burdock and yacon provide insights into Asteraceae palaeo-polyploidization history and plant inulin production.</title>
        <authorList>
            <person name="Fan W."/>
            <person name="Wang S."/>
            <person name="Wang H."/>
            <person name="Wang A."/>
            <person name="Jiang F."/>
            <person name="Liu H."/>
            <person name="Zhao H."/>
            <person name="Xu D."/>
            <person name="Zhang Y."/>
        </authorList>
    </citation>
    <scope>NUCLEOTIDE SEQUENCE [LARGE SCALE GENOMIC DNA]</scope>
    <source>
        <strain evidence="2">cv. Yunnan</strain>
    </source>
</reference>
<evidence type="ECO:0000313" key="1">
    <source>
        <dbReference type="EMBL" id="KAI3686856.1"/>
    </source>
</evidence>
<evidence type="ECO:0000313" key="2">
    <source>
        <dbReference type="Proteomes" id="UP001056120"/>
    </source>
</evidence>
<dbReference type="Proteomes" id="UP001056120">
    <property type="component" value="Linkage Group LG27"/>
</dbReference>
<name>A0ACB8YN07_9ASTR</name>
<comment type="caution">
    <text evidence="1">The sequence shown here is derived from an EMBL/GenBank/DDBJ whole genome shotgun (WGS) entry which is preliminary data.</text>
</comment>
<organism evidence="1 2">
    <name type="scientific">Smallanthus sonchifolius</name>
    <dbReference type="NCBI Taxonomy" id="185202"/>
    <lineage>
        <taxon>Eukaryota</taxon>
        <taxon>Viridiplantae</taxon>
        <taxon>Streptophyta</taxon>
        <taxon>Embryophyta</taxon>
        <taxon>Tracheophyta</taxon>
        <taxon>Spermatophyta</taxon>
        <taxon>Magnoliopsida</taxon>
        <taxon>eudicotyledons</taxon>
        <taxon>Gunneridae</taxon>
        <taxon>Pentapetalae</taxon>
        <taxon>asterids</taxon>
        <taxon>campanulids</taxon>
        <taxon>Asterales</taxon>
        <taxon>Asteraceae</taxon>
        <taxon>Asteroideae</taxon>
        <taxon>Heliantheae alliance</taxon>
        <taxon>Millerieae</taxon>
        <taxon>Smallanthus</taxon>
    </lineage>
</organism>
<accession>A0ACB8YN07</accession>